<dbReference type="RefSeq" id="XP_007759377.1">
    <property type="nucleotide sequence ID" value="XM_007761187.1"/>
</dbReference>
<feature type="coiled-coil region" evidence="1">
    <location>
        <begin position="143"/>
        <end position="170"/>
    </location>
</feature>
<keyword evidence="4" id="KW-1185">Reference proteome</keyword>
<dbReference type="eggNOG" id="ENOG502SC1V">
    <property type="taxonomic scope" value="Eukaryota"/>
</dbReference>
<gene>
    <name evidence="3" type="ORF">A1O7_07187</name>
</gene>
<evidence type="ECO:0000256" key="2">
    <source>
        <dbReference type="SAM" id="MobiDB-lite"/>
    </source>
</evidence>
<evidence type="ECO:0000256" key="1">
    <source>
        <dbReference type="SAM" id="Coils"/>
    </source>
</evidence>
<comment type="caution">
    <text evidence="3">The sequence shown here is derived from an EMBL/GenBank/DDBJ whole genome shotgun (WGS) entry which is preliminary data.</text>
</comment>
<organism evidence="3 4">
    <name type="scientific">Cladophialophora yegresii CBS 114405</name>
    <dbReference type="NCBI Taxonomy" id="1182544"/>
    <lineage>
        <taxon>Eukaryota</taxon>
        <taxon>Fungi</taxon>
        <taxon>Dikarya</taxon>
        <taxon>Ascomycota</taxon>
        <taxon>Pezizomycotina</taxon>
        <taxon>Eurotiomycetes</taxon>
        <taxon>Chaetothyriomycetidae</taxon>
        <taxon>Chaetothyriales</taxon>
        <taxon>Herpotrichiellaceae</taxon>
        <taxon>Cladophialophora</taxon>
    </lineage>
</organism>
<dbReference type="GeneID" id="19181762"/>
<name>W9VMU9_9EURO</name>
<dbReference type="HOGENOM" id="CLU_573684_0_0_1"/>
<dbReference type="VEuPathDB" id="FungiDB:A1O7_07187"/>
<feature type="coiled-coil region" evidence="1">
    <location>
        <begin position="250"/>
        <end position="287"/>
    </location>
</feature>
<feature type="region of interest" description="Disordered" evidence="2">
    <location>
        <begin position="1"/>
        <end position="40"/>
    </location>
</feature>
<sequence length="406" mass="44606">MATDGRALRGVGRTVSKSNQSDSLPRPLTDEESRSATQANEKRTAILHAQNNHLKRLASAKGAINDRQAGHIHRLSQKHAAELQHVKFVNDQISESLRADLRDEAERLAKEVKSVPAAASELIKADDRALAELNELSLCVSVKQEDALEVDELQARVDKLTRALHLFRATAVKDRFDRIYLESLHAADVAAGIRDVHDVSDPAESTAEEELSSLYEEIDDMVTMVVAHDHGNALGVAFQDIRHAQMQETRATNEKALEGLTARVDTLQAQRHDLHELEAQLRLIEADDGPRRNPVTVAARAGSNDTAGTAAHALLQHLNISTHVREMSQITGLDSKLDGLTRTLERQSAQYIAQILHTSEQTVDRRRVALESISEALTTDEKHELAVRALAESIAATRAGIESAQT</sequence>
<reference evidence="3 4" key="1">
    <citation type="submission" date="2013-03" db="EMBL/GenBank/DDBJ databases">
        <title>The Genome Sequence of Cladophialophora yegresii CBS 114405.</title>
        <authorList>
            <consortium name="The Broad Institute Genomics Platform"/>
            <person name="Cuomo C."/>
            <person name="de Hoog S."/>
            <person name="Gorbushina A."/>
            <person name="Walker B."/>
            <person name="Young S.K."/>
            <person name="Zeng Q."/>
            <person name="Gargeya S."/>
            <person name="Fitzgerald M."/>
            <person name="Haas B."/>
            <person name="Abouelleil A."/>
            <person name="Allen A.W."/>
            <person name="Alvarado L."/>
            <person name="Arachchi H.M."/>
            <person name="Berlin A.M."/>
            <person name="Chapman S.B."/>
            <person name="Gainer-Dewar J."/>
            <person name="Goldberg J."/>
            <person name="Griggs A."/>
            <person name="Gujja S."/>
            <person name="Hansen M."/>
            <person name="Howarth C."/>
            <person name="Imamovic A."/>
            <person name="Ireland A."/>
            <person name="Larimer J."/>
            <person name="McCowan C."/>
            <person name="Murphy C."/>
            <person name="Pearson M."/>
            <person name="Poon T.W."/>
            <person name="Priest M."/>
            <person name="Roberts A."/>
            <person name="Saif S."/>
            <person name="Shea T."/>
            <person name="Sisk P."/>
            <person name="Sykes S."/>
            <person name="Wortman J."/>
            <person name="Nusbaum C."/>
            <person name="Birren B."/>
        </authorList>
    </citation>
    <scope>NUCLEOTIDE SEQUENCE [LARGE SCALE GENOMIC DNA]</scope>
    <source>
        <strain evidence="3 4">CBS 114405</strain>
    </source>
</reference>
<dbReference type="AlphaFoldDB" id="W9VMU9"/>
<dbReference type="STRING" id="1182544.W9VMU9"/>
<accession>W9VMU9</accession>
<evidence type="ECO:0000313" key="3">
    <source>
        <dbReference type="EMBL" id="EXJ56843.1"/>
    </source>
</evidence>
<evidence type="ECO:0000313" key="4">
    <source>
        <dbReference type="Proteomes" id="UP000019473"/>
    </source>
</evidence>
<keyword evidence="1" id="KW-0175">Coiled coil</keyword>
<feature type="compositionally biased region" description="Basic and acidic residues" evidence="2">
    <location>
        <begin position="28"/>
        <end position="40"/>
    </location>
</feature>
<dbReference type="OrthoDB" id="1699231at2759"/>
<protein>
    <submittedName>
        <fullName evidence="3">Uncharacterized protein</fullName>
    </submittedName>
</protein>
<dbReference type="Proteomes" id="UP000019473">
    <property type="component" value="Unassembled WGS sequence"/>
</dbReference>
<dbReference type="EMBL" id="AMGW01000005">
    <property type="protein sequence ID" value="EXJ56843.1"/>
    <property type="molecule type" value="Genomic_DNA"/>
</dbReference>
<proteinExistence type="predicted"/>